<dbReference type="SUPFAM" id="SSF46689">
    <property type="entry name" value="Homeodomain-like"/>
    <property type="match status" value="1"/>
</dbReference>
<dbReference type="GO" id="GO:0008168">
    <property type="term" value="F:methyltransferase activity"/>
    <property type="evidence" value="ECO:0007669"/>
    <property type="project" value="UniProtKB-KW"/>
</dbReference>
<dbReference type="InterPro" id="IPR035451">
    <property type="entry name" value="Ada-like_dom_sf"/>
</dbReference>
<dbReference type="GO" id="GO:0003700">
    <property type="term" value="F:DNA-binding transcription factor activity"/>
    <property type="evidence" value="ECO:0007669"/>
    <property type="project" value="InterPro"/>
</dbReference>
<dbReference type="InterPro" id="IPR018060">
    <property type="entry name" value="HTH_AraC"/>
</dbReference>
<evidence type="ECO:0000256" key="4">
    <source>
        <dbReference type="ARBA" id="ARBA00023159"/>
    </source>
</evidence>
<evidence type="ECO:0000259" key="6">
    <source>
        <dbReference type="PROSITE" id="PS01124"/>
    </source>
</evidence>
<organism evidence="7 8">
    <name type="scientific">Sugiyamaella lignohabitans</name>
    <dbReference type="NCBI Taxonomy" id="796027"/>
    <lineage>
        <taxon>Eukaryota</taxon>
        <taxon>Fungi</taxon>
        <taxon>Dikarya</taxon>
        <taxon>Ascomycota</taxon>
        <taxon>Saccharomycotina</taxon>
        <taxon>Dipodascomycetes</taxon>
        <taxon>Dipodascales</taxon>
        <taxon>Trichomonascaceae</taxon>
        <taxon>Sugiyamaella</taxon>
    </lineage>
</organism>
<evidence type="ECO:0000313" key="8">
    <source>
        <dbReference type="Proteomes" id="UP000189580"/>
    </source>
</evidence>
<dbReference type="GeneID" id="30033388"/>
<dbReference type="Gene3D" id="3.40.10.10">
    <property type="entry name" value="DNA Methylphosphotriester Repair Domain"/>
    <property type="match status" value="1"/>
</dbReference>
<proteinExistence type="predicted"/>
<dbReference type="Pfam" id="PF02805">
    <property type="entry name" value="Ada_Zn_binding"/>
    <property type="match status" value="1"/>
</dbReference>
<dbReference type="GO" id="GO:0032259">
    <property type="term" value="P:methylation"/>
    <property type="evidence" value="ECO:0007669"/>
    <property type="project" value="UniProtKB-KW"/>
</dbReference>
<dbReference type="SUPFAM" id="SSF57884">
    <property type="entry name" value="Ada DNA repair protein, N-terminal domain (N-Ada 10)"/>
    <property type="match status" value="1"/>
</dbReference>
<reference evidence="7 8" key="1">
    <citation type="submission" date="2016-02" db="EMBL/GenBank/DDBJ databases">
        <title>Complete genome sequence and transcriptome regulation of the pentose utilising yeast Sugiyamaella lignohabitans.</title>
        <authorList>
            <person name="Bellasio M."/>
            <person name="Peymann A."/>
            <person name="Valli M."/>
            <person name="Sipitzky M."/>
            <person name="Graf A."/>
            <person name="Sauer M."/>
            <person name="Marx H."/>
            <person name="Mattanovich D."/>
        </authorList>
    </citation>
    <scope>NUCLEOTIDE SEQUENCE [LARGE SCALE GENOMIC DNA]</scope>
    <source>
        <strain evidence="7 8">CBS 10342</strain>
    </source>
</reference>
<evidence type="ECO:0000256" key="5">
    <source>
        <dbReference type="ARBA" id="ARBA00023163"/>
    </source>
</evidence>
<dbReference type="InterPro" id="IPR009057">
    <property type="entry name" value="Homeodomain-like_sf"/>
</dbReference>
<protein>
    <recommendedName>
        <fullName evidence="6">HTH araC/xylS-type domain-containing protein</fullName>
    </recommendedName>
</protein>
<dbReference type="KEGG" id="slb:AWJ20_1571"/>
<dbReference type="GO" id="GO:0006281">
    <property type="term" value="P:DNA repair"/>
    <property type="evidence" value="ECO:0007669"/>
    <property type="project" value="InterPro"/>
</dbReference>
<dbReference type="OrthoDB" id="2447880at2759"/>
<keyword evidence="2" id="KW-0808">Transferase</keyword>
<evidence type="ECO:0000256" key="3">
    <source>
        <dbReference type="ARBA" id="ARBA00023015"/>
    </source>
</evidence>
<keyword evidence="2" id="KW-0489">Methyltransferase</keyword>
<dbReference type="GO" id="GO:0043565">
    <property type="term" value="F:sequence-specific DNA binding"/>
    <property type="evidence" value="ECO:0007669"/>
    <property type="project" value="InterPro"/>
</dbReference>
<gene>
    <name evidence="7" type="ORF">AWJ20_1571</name>
</gene>
<evidence type="ECO:0000256" key="2">
    <source>
        <dbReference type="ARBA" id="ARBA00022603"/>
    </source>
</evidence>
<keyword evidence="4" id="KW-0010">Activator</keyword>
<dbReference type="Proteomes" id="UP000189580">
    <property type="component" value="Chromosome a"/>
</dbReference>
<keyword evidence="5" id="KW-0804">Transcription</keyword>
<sequence length="275" mass="30808">MSKDPAVRWRIVVSRDRSLSKDTFVYSNKATKIYCRPSCPSRLSRRSNVDFYDTPEEAESAGFRACKRCKPQLSHNTLTNRTELESAPEYYKDTNRGVIDYPQHKLIVRKACQSMVLNGGPKRLKELAADAGLTESHFHRVFKGITGVTPRRYGLGVASVRNEEGKAFLKFLGSQNIDINMSDNVQPATNDEKHLSITSLESVSTITSTSSLLSEINSADTISSSNILTPFKTFLPNLEDINFPELENLNSLSFSWNSPFDIEDFDSSSNSFLSL</sequence>
<dbReference type="GO" id="GO:0008270">
    <property type="term" value="F:zinc ion binding"/>
    <property type="evidence" value="ECO:0007669"/>
    <property type="project" value="InterPro"/>
</dbReference>
<dbReference type="EMBL" id="CP014501">
    <property type="protein sequence ID" value="ANB13287.1"/>
    <property type="molecule type" value="Genomic_DNA"/>
</dbReference>
<dbReference type="PROSITE" id="PS01124">
    <property type="entry name" value="HTH_ARAC_FAMILY_2"/>
    <property type="match status" value="1"/>
</dbReference>
<evidence type="ECO:0000313" key="7">
    <source>
        <dbReference type="EMBL" id="ANB13287.1"/>
    </source>
</evidence>
<dbReference type="Gene3D" id="1.10.10.60">
    <property type="entry name" value="Homeodomain-like"/>
    <property type="match status" value="1"/>
</dbReference>
<dbReference type="AlphaFoldDB" id="A0A161HK55"/>
<dbReference type="InterPro" id="IPR004026">
    <property type="entry name" value="Ada_DNA_repair_Zn-bd"/>
</dbReference>
<keyword evidence="3" id="KW-0805">Transcription regulation</keyword>
<accession>A0A161HK55</accession>
<name>A0A161HK55_9ASCO</name>
<dbReference type="RefSeq" id="XP_018735764.1">
    <property type="nucleotide sequence ID" value="XM_018878463.1"/>
</dbReference>
<keyword evidence="8" id="KW-1185">Reference proteome</keyword>
<evidence type="ECO:0000256" key="1">
    <source>
        <dbReference type="ARBA" id="ARBA00001947"/>
    </source>
</evidence>
<feature type="domain" description="HTH araC/xylS-type" evidence="6">
    <location>
        <begin position="124"/>
        <end position="156"/>
    </location>
</feature>
<comment type="cofactor">
    <cofactor evidence="1">
        <name>Zn(2+)</name>
        <dbReference type="ChEBI" id="CHEBI:29105"/>
    </cofactor>
</comment>